<organism evidence="2 3">
    <name type="scientific">Neoroseomonas lacus</name>
    <dbReference type="NCBI Taxonomy" id="287609"/>
    <lineage>
        <taxon>Bacteria</taxon>
        <taxon>Pseudomonadati</taxon>
        <taxon>Pseudomonadota</taxon>
        <taxon>Alphaproteobacteria</taxon>
        <taxon>Acetobacterales</taxon>
        <taxon>Acetobacteraceae</taxon>
        <taxon>Neoroseomonas</taxon>
    </lineage>
</organism>
<dbReference type="GO" id="GO:0003676">
    <property type="term" value="F:nucleic acid binding"/>
    <property type="evidence" value="ECO:0007669"/>
    <property type="project" value="InterPro"/>
</dbReference>
<dbReference type="SUPFAM" id="SSF53098">
    <property type="entry name" value="Ribonuclease H-like"/>
    <property type="match status" value="2"/>
</dbReference>
<accession>A0A917K280</accession>
<dbReference type="InterPro" id="IPR012337">
    <property type="entry name" value="RNaseH-like_sf"/>
</dbReference>
<dbReference type="InterPro" id="IPR001584">
    <property type="entry name" value="Integrase_cat-core"/>
</dbReference>
<dbReference type="PANTHER" id="PTHR47515:SF1">
    <property type="entry name" value="BLR2054 PROTEIN"/>
    <property type="match status" value="1"/>
</dbReference>
<comment type="caution">
    <text evidence="2">The sequence shown here is derived from an EMBL/GenBank/DDBJ whole genome shotgun (WGS) entry which is preliminary data.</text>
</comment>
<name>A0A917K280_9PROT</name>
<feature type="domain" description="Integrase catalytic" evidence="1">
    <location>
        <begin position="165"/>
        <end position="204"/>
    </location>
</feature>
<evidence type="ECO:0000313" key="3">
    <source>
        <dbReference type="Proteomes" id="UP000661507"/>
    </source>
</evidence>
<dbReference type="InterPro" id="IPR036397">
    <property type="entry name" value="RNaseH_sf"/>
</dbReference>
<protein>
    <recommendedName>
        <fullName evidence="1">Integrase catalytic domain-containing protein</fullName>
    </recommendedName>
</protein>
<dbReference type="Pfam" id="PF13683">
    <property type="entry name" value="rve_3"/>
    <property type="match status" value="1"/>
</dbReference>
<sequence length="318" mass="34457">MLIARLKTAQIFLPHGAEPATADATRHLSAQQTARAASFPERRRRSAIQRCGLHPQTCLGATPKIVADDPNLGDKGLDEVIGGMGSIDMMAAFRIAEPRVPHPVHGGRLHARKPGAAGRYVVVGCLGGPRIDAIAAIRGKPVAVVSDTAPELTSTSILRWSQERQVKSQYIVPAKPTREAFVESINGRLRDECLNETLFTSMAQPARLYQVHRRLAQAGIEPSVGSVGDSYDNALAECINGLCKAGVIHWRDPGRSLEVSEFAALECVCWFNHRRLLEPIGNIPPAGAEALFYPARDNLPLGAELIPYSLRQNRSGSE</sequence>
<keyword evidence="3" id="KW-1185">Reference proteome</keyword>
<reference evidence="2" key="2">
    <citation type="submission" date="2020-09" db="EMBL/GenBank/DDBJ databases">
        <authorList>
            <person name="Sun Q."/>
            <person name="Zhou Y."/>
        </authorList>
    </citation>
    <scope>NUCLEOTIDE SEQUENCE</scope>
    <source>
        <strain evidence="2">CGMCC 1.3617</strain>
    </source>
</reference>
<dbReference type="GO" id="GO:0015074">
    <property type="term" value="P:DNA integration"/>
    <property type="evidence" value="ECO:0007669"/>
    <property type="project" value="InterPro"/>
</dbReference>
<dbReference type="EMBL" id="BMKW01000001">
    <property type="protein sequence ID" value="GGI98183.1"/>
    <property type="molecule type" value="Genomic_DNA"/>
</dbReference>
<dbReference type="PANTHER" id="PTHR47515">
    <property type="entry name" value="LOW CALCIUM RESPONSE LOCUS PROTEIN T"/>
    <property type="match status" value="1"/>
</dbReference>
<reference evidence="2" key="1">
    <citation type="journal article" date="2014" name="Int. J. Syst. Evol. Microbiol.">
        <title>Complete genome sequence of Corynebacterium casei LMG S-19264T (=DSM 44701T), isolated from a smear-ripened cheese.</title>
        <authorList>
            <consortium name="US DOE Joint Genome Institute (JGI-PGF)"/>
            <person name="Walter F."/>
            <person name="Albersmeier A."/>
            <person name="Kalinowski J."/>
            <person name="Ruckert C."/>
        </authorList>
    </citation>
    <scope>NUCLEOTIDE SEQUENCE</scope>
    <source>
        <strain evidence="2">CGMCC 1.3617</strain>
    </source>
</reference>
<dbReference type="Gene3D" id="3.30.420.10">
    <property type="entry name" value="Ribonuclease H-like superfamily/Ribonuclease H"/>
    <property type="match status" value="1"/>
</dbReference>
<gene>
    <name evidence="2" type="ORF">GCM10011320_01210</name>
</gene>
<evidence type="ECO:0000313" key="2">
    <source>
        <dbReference type="EMBL" id="GGI98183.1"/>
    </source>
</evidence>
<evidence type="ECO:0000259" key="1">
    <source>
        <dbReference type="Pfam" id="PF13683"/>
    </source>
</evidence>
<proteinExistence type="predicted"/>
<dbReference type="Proteomes" id="UP000661507">
    <property type="component" value="Unassembled WGS sequence"/>
</dbReference>
<dbReference type="AlphaFoldDB" id="A0A917K280"/>